<dbReference type="STRING" id="1401.BK123_23295"/>
<organism evidence="1 2">
    <name type="scientific">Paenibacillus lautus</name>
    <name type="common">Bacillus lautus</name>
    <dbReference type="NCBI Taxonomy" id="1401"/>
    <lineage>
        <taxon>Bacteria</taxon>
        <taxon>Bacillati</taxon>
        <taxon>Bacillota</taxon>
        <taxon>Bacilli</taxon>
        <taxon>Bacillales</taxon>
        <taxon>Paenibacillaceae</taxon>
        <taxon>Paenibacillus</taxon>
    </lineage>
</organism>
<evidence type="ECO:0000313" key="2">
    <source>
        <dbReference type="Proteomes" id="UP000187074"/>
    </source>
</evidence>
<accession>A0A1R1AX18</accession>
<reference evidence="1 2" key="1">
    <citation type="submission" date="2016-11" db="EMBL/GenBank/DDBJ databases">
        <title>Paenibacillus species isolates.</title>
        <authorList>
            <person name="Beno S.M."/>
        </authorList>
    </citation>
    <scope>NUCLEOTIDE SEQUENCE [LARGE SCALE GENOMIC DNA]</scope>
    <source>
        <strain evidence="1 2">FSL F4-0100</strain>
    </source>
</reference>
<dbReference type="OrthoDB" id="2667186at2"/>
<proteinExistence type="predicted"/>
<comment type="caution">
    <text evidence="1">The sequence shown here is derived from an EMBL/GenBank/DDBJ whole genome shotgun (WGS) entry which is preliminary data.</text>
</comment>
<protein>
    <submittedName>
        <fullName evidence="1">Uncharacterized protein</fullName>
    </submittedName>
</protein>
<dbReference type="AlphaFoldDB" id="A0A1R1AX18"/>
<name>A0A1R1AX18_PAELA</name>
<evidence type="ECO:0000313" key="1">
    <source>
        <dbReference type="EMBL" id="OME90225.1"/>
    </source>
</evidence>
<dbReference type="EMBL" id="MRTF01000008">
    <property type="protein sequence ID" value="OME90225.1"/>
    <property type="molecule type" value="Genomic_DNA"/>
</dbReference>
<dbReference type="RefSeq" id="WP_076324753.1">
    <property type="nucleotide sequence ID" value="NZ_MRTF01000008.1"/>
</dbReference>
<dbReference type="Proteomes" id="UP000187074">
    <property type="component" value="Unassembled WGS sequence"/>
</dbReference>
<sequence length="878" mass="95398">MTNPVTPNIGLNKIDRTSPSTTYFDLEKYIDQNADAVDRFAGESSESIDALEKRLDTEERREVVLQPGLQIVNAERSAPFKLSGIKGRTLVNLLGRDGNCEDVSKWPASAATVVLDTANKMFGSSSIKVTNSTAGTYGSAYRMTPEISNDKYYLIAGFVKLGVGSGAGLTFLNKNGANVFGNKISNTSSFELSYIRLSPSDIGTGATAARLKFDTGSNVANEYAYYDGIRIYEITQAQYAALGSMTPELIASKYPYVDSVQPVRNPYAIRYGENLLPPFYEWESTAPLAGRPVIINPYEYTVTASANTAGLKVVIPCAPKTDYVLNSSGDGMVALQDLDSSRTLINNNGGYQDVTSLSIRTSSNAAFLSIILGVGTKGAGIYTFKNPMLTIGSTPKPFKPREDSMLALQTDLYAHPLTGANADEVFEKDGQYFKLKKFNRIVFDDKITFNAGSKQAAGLQRVQMTLPSAGIGGASGPQYGTKYDGKIMPVDANGTVADSVYLNSNGVSLTFVISSTDSGWGDNYTPTADEIKAYFMGWTMSVSGQPRTVPYNGTGSKVWIKTTMVNNPNTPMVVGDYVGAVPTENAGADSKGLSYPPYQLVYQLATPTVEPIVSEGMLTFHEGDNQIEVGTGIVLRESVNPYNEVRDTGNRKYNINNGAWPVPASHFINKAHSVLAVYREGKYDPQWIMYPYSTTALGAMAQLLNVQQEDERYSYSATYLMWDKSPVVPFTGSYAANEKAMFQELTDAVQQNATAVSVLRNKKAEKELSSGWITPTLLNGWVTAQWDSFPDIPMYTKDSAGSVYIRGMVKGGTTGYNVPIFILPEGYRPKQIVRTYVYGNSNGLNPCVIYVRPDGLVVCTVGHSGAVSMDITPYLAEQ</sequence>
<gene>
    <name evidence="1" type="ORF">BK123_23295</name>
</gene>
<dbReference type="Gene3D" id="2.60.120.260">
    <property type="entry name" value="Galactose-binding domain-like"/>
    <property type="match status" value="1"/>
</dbReference>